<dbReference type="AlphaFoldDB" id="A0A914DNR9"/>
<evidence type="ECO:0000313" key="6">
    <source>
        <dbReference type="WBParaSite" id="ACRNAN_scaffold3388.g32099.t1"/>
    </source>
</evidence>
<dbReference type="WBParaSite" id="ACRNAN_scaffold3388.g32099.t1">
    <property type="protein sequence ID" value="ACRNAN_scaffold3388.g32099.t1"/>
    <property type="gene ID" value="ACRNAN_scaffold3388.g32099"/>
</dbReference>
<feature type="domain" description="3-beta hydroxysteroid dehydrogenase/isomerase" evidence="4">
    <location>
        <begin position="5"/>
        <end position="283"/>
    </location>
</feature>
<keyword evidence="5" id="KW-1185">Reference proteome</keyword>
<dbReference type="PANTHER" id="PTHR43245">
    <property type="entry name" value="BIFUNCTIONAL POLYMYXIN RESISTANCE PROTEIN ARNA"/>
    <property type="match status" value="1"/>
</dbReference>
<dbReference type="InterPro" id="IPR002225">
    <property type="entry name" value="3Beta_OHSteriod_DH/Estase"/>
</dbReference>
<organism evidence="5 6">
    <name type="scientific">Acrobeloides nanus</name>
    <dbReference type="NCBI Taxonomy" id="290746"/>
    <lineage>
        <taxon>Eukaryota</taxon>
        <taxon>Metazoa</taxon>
        <taxon>Ecdysozoa</taxon>
        <taxon>Nematoda</taxon>
        <taxon>Chromadorea</taxon>
        <taxon>Rhabditida</taxon>
        <taxon>Tylenchina</taxon>
        <taxon>Cephalobomorpha</taxon>
        <taxon>Cephaloboidea</taxon>
        <taxon>Cephalobidae</taxon>
        <taxon>Acrobeloides</taxon>
    </lineage>
</organism>
<dbReference type="InterPro" id="IPR036291">
    <property type="entry name" value="NAD(P)-bd_dom_sf"/>
</dbReference>
<sequence>MVIVVITGGSGFVAQHLIKHLQENVTDIVSEIRTIDRKQFTQYLSWPNRIPLHHFASDISNASILEKVLTGADVVIHLARKSLELTSIIYEKNLSENYWKYNFQATEMLLNAMLTCSVAKLIFVGDAFANLPNEDNFGLSEDIHPGLPETSFLLGDYGESLTKAELLGRSYVGKELKDGKTFHAHFLRPTFIYGEGHTKLINALKTVCELNNGTMPYAGGSSRGMLQYVYAGNLAGFIESSLRNLLNNPDWCNGEYFYCTDETKAHKFKDFIAPVVEALGYKVGPERNFFLQYTSSYCADLLTRYAGITWLNSGFSNISFRFLFGYSLGFLSRKHDLLFKYRPQVDYETHIGRLVKWVKQQFDTNMKISGTKSNKNERKDV</sequence>
<reference evidence="6" key="1">
    <citation type="submission" date="2022-11" db="UniProtKB">
        <authorList>
            <consortium name="WormBaseParasite"/>
        </authorList>
    </citation>
    <scope>IDENTIFICATION</scope>
</reference>
<dbReference type="InterPro" id="IPR050177">
    <property type="entry name" value="Lipid_A_modif_metabolic_enz"/>
</dbReference>
<evidence type="ECO:0000256" key="2">
    <source>
        <dbReference type="ARBA" id="ARBA00023002"/>
    </source>
</evidence>
<protein>
    <submittedName>
        <fullName evidence="6">3-beta hydroxysteroid dehydrogenase/isomerase domain-containing protein</fullName>
    </submittedName>
</protein>
<comment type="similarity">
    <text evidence="1 3">Belongs to the 3-beta-HSD family.</text>
</comment>
<dbReference type="Gene3D" id="3.40.50.720">
    <property type="entry name" value="NAD(P)-binding Rossmann-like Domain"/>
    <property type="match status" value="1"/>
</dbReference>
<proteinExistence type="inferred from homology"/>
<dbReference type="GO" id="GO:0006694">
    <property type="term" value="P:steroid biosynthetic process"/>
    <property type="evidence" value="ECO:0007669"/>
    <property type="project" value="InterPro"/>
</dbReference>
<evidence type="ECO:0000313" key="5">
    <source>
        <dbReference type="Proteomes" id="UP000887540"/>
    </source>
</evidence>
<dbReference type="Pfam" id="PF01073">
    <property type="entry name" value="3Beta_HSD"/>
    <property type="match status" value="1"/>
</dbReference>
<dbReference type="SUPFAM" id="SSF51735">
    <property type="entry name" value="NAD(P)-binding Rossmann-fold domains"/>
    <property type="match status" value="1"/>
</dbReference>
<evidence type="ECO:0000259" key="4">
    <source>
        <dbReference type="Pfam" id="PF01073"/>
    </source>
</evidence>
<keyword evidence="2 3" id="KW-0560">Oxidoreductase</keyword>
<evidence type="ECO:0000256" key="1">
    <source>
        <dbReference type="ARBA" id="ARBA00009219"/>
    </source>
</evidence>
<evidence type="ECO:0000256" key="3">
    <source>
        <dbReference type="RuleBase" id="RU004475"/>
    </source>
</evidence>
<dbReference type="PANTHER" id="PTHR43245:SF51">
    <property type="entry name" value="SHORT CHAIN DEHYDROGENASE_REDUCTASE FAMILY 42E, MEMBER 2"/>
    <property type="match status" value="1"/>
</dbReference>
<dbReference type="GO" id="GO:0016616">
    <property type="term" value="F:oxidoreductase activity, acting on the CH-OH group of donors, NAD or NADP as acceptor"/>
    <property type="evidence" value="ECO:0007669"/>
    <property type="project" value="InterPro"/>
</dbReference>
<accession>A0A914DNR9</accession>
<dbReference type="Proteomes" id="UP000887540">
    <property type="component" value="Unplaced"/>
</dbReference>
<name>A0A914DNR9_9BILA</name>